<organism evidence="3 4">
    <name type="scientific">Thioalkalivibrio sulfidiphilus (strain HL-EbGR7)</name>
    <dbReference type="NCBI Taxonomy" id="396588"/>
    <lineage>
        <taxon>Bacteria</taxon>
        <taxon>Pseudomonadati</taxon>
        <taxon>Pseudomonadota</taxon>
        <taxon>Gammaproteobacteria</taxon>
        <taxon>Chromatiales</taxon>
        <taxon>Ectothiorhodospiraceae</taxon>
        <taxon>Thioalkalivibrio</taxon>
    </lineage>
</organism>
<dbReference type="PANTHER" id="PTHR46825">
    <property type="entry name" value="D-ALANYL-D-ALANINE-CARBOXYPEPTIDASE/ENDOPEPTIDASE AMPH"/>
    <property type="match status" value="1"/>
</dbReference>
<evidence type="ECO:0000313" key="4">
    <source>
        <dbReference type="Proteomes" id="UP000002383"/>
    </source>
</evidence>
<keyword evidence="4" id="KW-1185">Reference proteome</keyword>
<dbReference type="RefSeq" id="WP_012638701.1">
    <property type="nucleotide sequence ID" value="NC_011901.1"/>
</dbReference>
<dbReference type="EMBL" id="CP001339">
    <property type="protein sequence ID" value="ACL73223.1"/>
    <property type="molecule type" value="Genomic_DNA"/>
</dbReference>
<evidence type="ECO:0000256" key="1">
    <source>
        <dbReference type="SAM" id="SignalP"/>
    </source>
</evidence>
<proteinExistence type="predicted"/>
<name>B8GTX9_THISH</name>
<dbReference type="STRING" id="396588.Tgr7_2143"/>
<accession>B8GTX9</accession>
<dbReference type="HOGENOM" id="CLU_020027_7_4_6"/>
<keyword evidence="1" id="KW-0732">Signal</keyword>
<dbReference type="Pfam" id="PF00144">
    <property type="entry name" value="Beta-lactamase"/>
    <property type="match status" value="1"/>
</dbReference>
<dbReference type="Proteomes" id="UP000002383">
    <property type="component" value="Chromosome"/>
</dbReference>
<dbReference type="InterPro" id="IPR050491">
    <property type="entry name" value="AmpC-like"/>
</dbReference>
<dbReference type="SUPFAM" id="SSF56601">
    <property type="entry name" value="beta-lactamase/transpeptidase-like"/>
    <property type="match status" value="1"/>
</dbReference>
<protein>
    <submittedName>
        <fullName evidence="3">Beta-lactamase</fullName>
    </submittedName>
</protein>
<gene>
    <name evidence="3" type="ordered locus">Tgr7_2143</name>
</gene>
<evidence type="ECO:0000259" key="2">
    <source>
        <dbReference type="Pfam" id="PF00144"/>
    </source>
</evidence>
<sequence precursor="true">MFRRWSLWMLCLLLVPGLAWSDTDRLDLDERLRALEQALEIERAAEGYPSLSIGIVHRGAPVYLKSLGYADQEAGIPASPDTLYRIGSLTKVITASLMVSLRDGGYLSLDDPVSDYLPGIIHLPSDPRGARQITFRHLATHTSGLPRNPDNLPRHDNNPFEGYDRARFYAGVNQTLLISPTGRWYNYSNAGYGLIGIALEQAGGASYETLLRRHLLEPLGMHDTLMNALEVHPQRVAVGYSLRDGQVREREWDMGAMEAAGGLYSTVEDLARFLALHMRAGSHGILPVASGSLTEMQMPQRVLDTWDQAVGIGWHVRPMGPVGDVVWHTGALGGYSSYMGFSPRHEVGVIVLTNRFRSVEHYGNWLLRRAVELYAEPARAARPPALSPASPAEYRLAISGG</sequence>
<feature type="chain" id="PRO_5002870511" evidence="1">
    <location>
        <begin position="22"/>
        <end position="401"/>
    </location>
</feature>
<evidence type="ECO:0000313" key="3">
    <source>
        <dbReference type="EMBL" id="ACL73223.1"/>
    </source>
</evidence>
<dbReference type="PANTHER" id="PTHR46825:SF8">
    <property type="entry name" value="BETA-LACTAMASE-RELATED"/>
    <property type="match status" value="1"/>
</dbReference>
<dbReference type="AlphaFoldDB" id="B8GTX9"/>
<reference evidence="3 4" key="1">
    <citation type="journal article" date="2011" name="Stand. Genomic Sci.">
        <title>Complete genome sequence of 'Thioalkalivibrio sulfidophilus' HL-EbGr7.</title>
        <authorList>
            <person name="Muyzer G."/>
            <person name="Sorokin D.Y."/>
            <person name="Mavromatis K."/>
            <person name="Lapidus A."/>
            <person name="Clum A."/>
            <person name="Ivanova N."/>
            <person name="Pati A."/>
            <person name="d'Haeseleer P."/>
            <person name="Woyke T."/>
            <person name="Kyrpides N.C."/>
        </authorList>
    </citation>
    <scope>NUCLEOTIDE SEQUENCE [LARGE SCALE GENOMIC DNA]</scope>
    <source>
        <strain evidence="3 4">HL-EbGR7</strain>
    </source>
</reference>
<dbReference type="KEGG" id="tgr:Tgr7_2143"/>
<dbReference type="Gene3D" id="3.40.710.10">
    <property type="entry name" value="DD-peptidase/beta-lactamase superfamily"/>
    <property type="match status" value="1"/>
</dbReference>
<dbReference type="eggNOG" id="COG1680">
    <property type="taxonomic scope" value="Bacteria"/>
</dbReference>
<dbReference type="InterPro" id="IPR001466">
    <property type="entry name" value="Beta-lactam-related"/>
</dbReference>
<dbReference type="InterPro" id="IPR012338">
    <property type="entry name" value="Beta-lactam/transpept-like"/>
</dbReference>
<feature type="domain" description="Beta-lactamase-related" evidence="2">
    <location>
        <begin position="44"/>
        <end position="366"/>
    </location>
</feature>
<feature type="signal peptide" evidence="1">
    <location>
        <begin position="1"/>
        <end position="21"/>
    </location>
</feature>